<comment type="subunit">
    <text evidence="11">The complex is composed of two ATP-binding proteins (NikD and NikE), two transmembrane proteins (NikB and NikC) and a solute-binding protein (NikA).</text>
</comment>
<keyword evidence="10 11" id="KW-0472">Membrane</keyword>
<reference evidence="13 14" key="1">
    <citation type="submission" date="2017-10" db="EMBL/GenBank/DDBJ databases">
        <title>Biodiversity and function of Thalassospira species in the particle-attached aromatic-hydrocarbon-degrading consortia from the surface seawater of the China South Sea.</title>
        <authorList>
            <person name="Dong C."/>
            <person name="Liu R."/>
            <person name="Shao Z."/>
        </authorList>
    </citation>
    <scope>NUCLEOTIDE SEQUENCE [LARGE SCALE GENOMIC DNA]</scope>
    <source>
        <strain evidence="13 14">CSC3H3</strain>
        <plasmid evidence="14">pcsc3h3</plasmid>
    </source>
</reference>
<keyword evidence="3 11" id="KW-0997">Cell inner membrane</keyword>
<dbReference type="PANTHER" id="PTHR43776">
    <property type="entry name" value="TRANSPORT ATP-BINDING PROTEIN"/>
    <property type="match status" value="1"/>
</dbReference>
<dbReference type="EC" id="7.2.2.11" evidence="11"/>
<keyword evidence="1 11" id="KW-0813">Transport</keyword>
<dbReference type="NCBIfam" id="NF007739">
    <property type="entry name" value="PRK10419.1"/>
    <property type="match status" value="1"/>
</dbReference>
<dbReference type="Proteomes" id="UP000233458">
    <property type="component" value="Plasmid pCSC3H3"/>
</dbReference>
<comment type="similarity">
    <text evidence="11">Belongs to the ABC transporter superfamily. Nickel importer (TC 3.A.1.5.3) family.</text>
</comment>
<evidence type="ECO:0000313" key="14">
    <source>
        <dbReference type="Proteomes" id="UP000233458"/>
    </source>
</evidence>
<accession>A0ABM6QGY8</accession>
<name>A0ABM6QGY8_9PROT</name>
<evidence type="ECO:0000256" key="7">
    <source>
        <dbReference type="ARBA" id="ARBA00022967"/>
    </source>
</evidence>
<feature type="domain" description="ABC transporter" evidence="12">
    <location>
        <begin position="13"/>
        <end position="252"/>
    </location>
</feature>
<dbReference type="NCBIfam" id="TIGR02769">
    <property type="entry name" value="nickel_nikE"/>
    <property type="match status" value="1"/>
</dbReference>
<dbReference type="PROSITE" id="PS50893">
    <property type="entry name" value="ABC_TRANSPORTER_2"/>
    <property type="match status" value="1"/>
</dbReference>
<evidence type="ECO:0000256" key="11">
    <source>
        <dbReference type="RuleBase" id="RU369064"/>
    </source>
</evidence>
<keyword evidence="7 11" id="KW-1278">Translocase</keyword>
<dbReference type="InterPro" id="IPR003593">
    <property type="entry name" value="AAA+_ATPase"/>
</dbReference>
<dbReference type="InterPro" id="IPR050319">
    <property type="entry name" value="ABC_transp_ATP-bind"/>
</dbReference>
<dbReference type="Gene3D" id="3.40.50.300">
    <property type="entry name" value="P-loop containing nucleotide triphosphate hydrolases"/>
    <property type="match status" value="1"/>
</dbReference>
<keyword evidence="4 11" id="KW-0533">Nickel</keyword>
<dbReference type="SUPFAM" id="SSF52540">
    <property type="entry name" value="P-loop containing nucleoside triphosphate hydrolases"/>
    <property type="match status" value="1"/>
</dbReference>
<evidence type="ECO:0000256" key="9">
    <source>
        <dbReference type="ARBA" id="ARBA00023112"/>
    </source>
</evidence>
<protein>
    <recommendedName>
        <fullName evidence="11">Nickel import ATP-binding protein NikE</fullName>
        <ecNumber evidence="11">7.2.2.11</ecNumber>
    </recommendedName>
</protein>
<keyword evidence="6 11" id="KW-0067">ATP-binding</keyword>
<evidence type="ECO:0000256" key="6">
    <source>
        <dbReference type="ARBA" id="ARBA00022840"/>
    </source>
</evidence>
<dbReference type="InterPro" id="IPR003439">
    <property type="entry name" value="ABC_transporter-like_ATP-bd"/>
</dbReference>
<evidence type="ECO:0000313" key="13">
    <source>
        <dbReference type="EMBL" id="AUG55865.1"/>
    </source>
</evidence>
<evidence type="ECO:0000256" key="3">
    <source>
        <dbReference type="ARBA" id="ARBA00022519"/>
    </source>
</evidence>
<dbReference type="RefSeq" id="WP_101286810.1">
    <property type="nucleotide sequence ID" value="NZ_CP024200.1"/>
</dbReference>
<dbReference type="InterPro" id="IPR017871">
    <property type="entry name" value="ABC_transporter-like_CS"/>
</dbReference>
<comment type="catalytic activity">
    <reaction evidence="11">
        <text>Ni(2+)(out) + ATP + H2O = Ni(2+)(in) + ADP + phosphate + H(+)</text>
        <dbReference type="Rhea" id="RHEA:15557"/>
        <dbReference type="ChEBI" id="CHEBI:15377"/>
        <dbReference type="ChEBI" id="CHEBI:15378"/>
        <dbReference type="ChEBI" id="CHEBI:30616"/>
        <dbReference type="ChEBI" id="CHEBI:43474"/>
        <dbReference type="ChEBI" id="CHEBI:49786"/>
        <dbReference type="ChEBI" id="CHEBI:456216"/>
        <dbReference type="EC" id="7.2.2.11"/>
    </reaction>
</comment>
<dbReference type="Pfam" id="PF00005">
    <property type="entry name" value="ABC_tran"/>
    <property type="match status" value="1"/>
</dbReference>
<comment type="subcellular location">
    <subcellularLocation>
        <location evidence="11">Cell inner membrane</location>
        <topology evidence="11">Peripheral membrane protein</topology>
    </subcellularLocation>
</comment>
<keyword evidence="13" id="KW-0614">Plasmid</keyword>
<dbReference type="InterPro" id="IPR014137">
    <property type="entry name" value="Nickel_NikE"/>
</dbReference>
<evidence type="ECO:0000259" key="12">
    <source>
        <dbReference type="PROSITE" id="PS50893"/>
    </source>
</evidence>
<evidence type="ECO:0000256" key="1">
    <source>
        <dbReference type="ARBA" id="ARBA00022448"/>
    </source>
</evidence>
<dbReference type="CDD" id="cd03257">
    <property type="entry name" value="ABC_NikE_OppD_transporters"/>
    <property type="match status" value="1"/>
</dbReference>
<dbReference type="SMART" id="SM00382">
    <property type="entry name" value="AAA"/>
    <property type="match status" value="1"/>
</dbReference>
<dbReference type="InterPro" id="IPR027417">
    <property type="entry name" value="P-loop_NTPase"/>
</dbReference>
<sequence>MTILSIQNVLHGYQAATLLRSGPYKPVLCDVSLTVAKGETLALLGRSGCGKSTLARLMMGLETPRKGNIQFAGKPVCGLNTADTRDFRRSVQMVFQDSISAVNPRKAIGDIIGEPLRHLTDLSARDRQNRMRELLAMVELDENTLTKRPPELSGGQLQRVCIARALAPGPRLVILDEAVSNLDLLLQIQVLALLRRLQEREGLSFLFITHDLRLVERFCSRVLVMADGKIVEECAVNEQLLFTHPASLALQNAILPAWPLGLVAPPSFNSGHKIDIGHPAHA</sequence>
<evidence type="ECO:0000256" key="4">
    <source>
        <dbReference type="ARBA" id="ARBA00022596"/>
    </source>
</evidence>
<keyword evidence="8 11" id="KW-0406">Ion transport</keyword>
<proteinExistence type="inferred from homology"/>
<evidence type="ECO:0000256" key="10">
    <source>
        <dbReference type="ARBA" id="ARBA00023136"/>
    </source>
</evidence>
<keyword evidence="9 11" id="KW-0921">Nickel transport</keyword>
<dbReference type="PANTHER" id="PTHR43776:SF7">
    <property type="entry name" value="D,D-DIPEPTIDE TRANSPORT ATP-BINDING PROTEIN DDPF-RELATED"/>
    <property type="match status" value="1"/>
</dbReference>
<comment type="function">
    <text evidence="11">Part of the ABC transporter complex NikABCDE involved in nickel import. Responsible for energy coupling to the transport system.</text>
</comment>
<gene>
    <name evidence="13" type="primary">nikE</name>
    <name evidence="13" type="ORF">CSC3H3_23880</name>
</gene>
<keyword evidence="14" id="KW-1185">Reference proteome</keyword>
<organism evidence="13 14">
    <name type="scientific">Thalassospira marina</name>
    <dbReference type="NCBI Taxonomy" id="2048283"/>
    <lineage>
        <taxon>Bacteria</taxon>
        <taxon>Pseudomonadati</taxon>
        <taxon>Pseudomonadota</taxon>
        <taxon>Alphaproteobacteria</taxon>
        <taxon>Rhodospirillales</taxon>
        <taxon>Thalassospiraceae</taxon>
        <taxon>Thalassospira</taxon>
    </lineage>
</organism>
<keyword evidence="2 11" id="KW-1003">Cell membrane</keyword>
<evidence type="ECO:0000256" key="2">
    <source>
        <dbReference type="ARBA" id="ARBA00022475"/>
    </source>
</evidence>
<dbReference type="EMBL" id="CP024200">
    <property type="protein sequence ID" value="AUG55865.1"/>
    <property type="molecule type" value="Genomic_DNA"/>
</dbReference>
<evidence type="ECO:0000256" key="5">
    <source>
        <dbReference type="ARBA" id="ARBA00022741"/>
    </source>
</evidence>
<keyword evidence="5 11" id="KW-0547">Nucleotide-binding</keyword>
<evidence type="ECO:0000256" key="8">
    <source>
        <dbReference type="ARBA" id="ARBA00023065"/>
    </source>
</evidence>
<dbReference type="PROSITE" id="PS00211">
    <property type="entry name" value="ABC_TRANSPORTER_1"/>
    <property type="match status" value="1"/>
</dbReference>
<geneLocation type="plasmid" evidence="14">
    <name>pcsc3h3</name>
</geneLocation>
<dbReference type="GO" id="GO:0005524">
    <property type="term" value="F:ATP binding"/>
    <property type="evidence" value="ECO:0007669"/>
    <property type="project" value="UniProtKB-KW"/>
</dbReference>